<dbReference type="Gene3D" id="3.30.559.10">
    <property type="entry name" value="Chloramphenicol acetyltransferase-like domain"/>
    <property type="match status" value="2"/>
</dbReference>
<evidence type="ECO:0000256" key="2">
    <source>
        <dbReference type="SAM" id="MobiDB-lite"/>
    </source>
</evidence>
<dbReference type="AlphaFoldDB" id="A0A0B4IB55"/>
<organism evidence="3 4">
    <name type="scientific">Metarhizium guizhouense (strain ARSEF 977)</name>
    <dbReference type="NCBI Taxonomy" id="1276136"/>
    <lineage>
        <taxon>Eukaryota</taxon>
        <taxon>Fungi</taxon>
        <taxon>Dikarya</taxon>
        <taxon>Ascomycota</taxon>
        <taxon>Pezizomycotina</taxon>
        <taxon>Sordariomycetes</taxon>
        <taxon>Hypocreomycetidae</taxon>
        <taxon>Hypocreales</taxon>
        <taxon>Clavicipitaceae</taxon>
        <taxon>Metarhizium</taxon>
    </lineage>
</organism>
<protein>
    <submittedName>
        <fullName evidence="3">Chloramphenicol acetyltransferase-like domain protein</fullName>
    </submittedName>
</protein>
<feature type="region of interest" description="Disordered" evidence="2">
    <location>
        <begin position="1"/>
        <end position="39"/>
    </location>
</feature>
<dbReference type="HOGENOM" id="CLU_026450_1_1_1"/>
<dbReference type="EMBL" id="AZNH01000003">
    <property type="protein sequence ID" value="KID91409.1"/>
    <property type="molecule type" value="Genomic_DNA"/>
</dbReference>
<sequence length="506" mass="56034">MATSPSPQPAAENGVGMAPHNHENDSTSPSPLASTGRQSTFVTPRVPLIPGWMKLTPLDQVESRFILPLVLVFNISSPALGRPLLRDLETSLANTIGEMPFLAANVVPECEEQGTIQLEISDDAGVWFHSQELPEIDYYALERREFPPCEFPLLALMPEPRVHHAEKSPVLTVLATFVAGGLLLTFNSHHSVMDGAGMLTLAMTLAKHMAALSDGRFIAPEDTFPEEALDRSNVFGCGGKEVGDFPNYRLSQTYRCAMERELVEAAVSGHHPRLPLLQKLNLSHWFISAESMRAMRDAALPPSKGLPLLTDNTILCAVLWRHISRARRLSCRGIVASSFVNTVNVRRRLDPPLPLEYPGNAVVHAKTSAATADVESTEPGMLYKMAKQITDAIEWWTSERIWELVGAIESSAMVNKVEPNMDNFQGPDLEVTSTAAMGDIYRAEWGSGLGRIRALRYAYLPIKDGWVNVLPQRTDAGLELLMCLEKSTLRLLRQDQEWLRLARESR</sequence>
<dbReference type="InterPro" id="IPR023213">
    <property type="entry name" value="CAT-like_dom_sf"/>
</dbReference>
<dbReference type="PANTHER" id="PTHR31896:SF64">
    <property type="entry name" value="TRICHOTHECENE 3-O-ACETYLTRANSFERASE"/>
    <property type="match status" value="1"/>
</dbReference>
<dbReference type="OrthoDB" id="1862401at2759"/>
<dbReference type="PANTHER" id="PTHR31896">
    <property type="entry name" value="FAMILY REGULATORY PROTEIN, PUTATIVE (AFU_ORTHOLOGUE AFUA_3G14730)-RELATED"/>
    <property type="match status" value="1"/>
</dbReference>
<proteinExistence type="predicted"/>
<evidence type="ECO:0000256" key="1">
    <source>
        <dbReference type="ARBA" id="ARBA00022679"/>
    </source>
</evidence>
<evidence type="ECO:0000313" key="4">
    <source>
        <dbReference type="Proteomes" id="UP000031192"/>
    </source>
</evidence>
<dbReference type="Proteomes" id="UP000031192">
    <property type="component" value="Unassembled WGS sequence"/>
</dbReference>
<keyword evidence="1" id="KW-0808">Transferase</keyword>
<dbReference type="Pfam" id="PF02458">
    <property type="entry name" value="Transferase"/>
    <property type="match status" value="1"/>
</dbReference>
<gene>
    <name evidence="3" type="ORF">MGU_01379</name>
</gene>
<evidence type="ECO:0000313" key="3">
    <source>
        <dbReference type="EMBL" id="KID91409.1"/>
    </source>
</evidence>
<dbReference type="InterPro" id="IPR051283">
    <property type="entry name" value="Sec_Metabolite_Acyltrans"/>
</dbReference>
<reference evidence="3 4" key="1">
    <citation type="journal article" date="2014" name="Proc. Natl. Acad. Sci. U.S.A.">
        <title>Trajectory and genomic determinants of fungal-pathogen speciation and host adaptation.</title>
        <authorList>
            <person name="Hu X."/>
            <person name="Xiao G."/>
            <person name="Zheng P."/>
            <person name="Shang Y."/>
            <person name="Su Y."/>
            <person name="Zhang X."/>
            <person name="Liu X."/>
            <person name="Zhan S."/>
            <person name="St Leger R.J."/>
            <person name="Wang C."/>
        </authorList>
    </citation>
    <scope>NUCLEOTIDE SEQUENCE [LARGE SCALE GENOMIC DNA]</scope>
    <source>
        <strain evidence="3 4">ARSEF 977</strain>
    </source>
</reference>
<feature type="compositionally biased region" description="Polar residues" evidence="2">
    <location>
        <begin position="26"/>
        <end position="39"/>
    </location>
</feature>
<comment type="caution">
    <text evidence="3">The sequence shown here is derived from an EMBL/GenBank/DDBJ whole genome shotgun (WGS) entry which is preliminary data.</text>
</comment>
<keyword evidence="4" id="KW-1185">Reference proteome</keyword>
<name>A0A0B4IB55_METGA</name>
<dbReference type="GO" id="GO:0016740">
    <property type="term" value="F:transferase activity"/>
    <property type="evidence" value="ECO:0007669"/>
    <property type="project" value="UniProtKB-KW"/>
</dbReference>
<accession>A0A0B4IB55</accession>